<sequence>MVGLPYDCLANPLGAVRLTFEKAMSSGSDPATLDGKDWGAAELFRQFLFDDGGLSQVPLLNSSTMKWVQPNTLVRFRGMIQDMLGNEFYVGTYKDGDKWRTNKFGDASQGPVEASSDMKIWERRLLYCTPVPGQNSWVECSPDAIRSPCIDAMSPLREKRQREDEATMSDVDMVESGHAIEDSPNSKKMRDRVTLEPIKSQKVVTEGNTSNSSIVPVVDRNSFSCLVKIYDSPESDLKLNDVFEFVGIFSFDPDLTTCRDDNEVIDDLCEDALVCELPSKVPRLHCVVHRKLGLGDFVSSPRLELTTPAIKEIREALIGHLTGVLGHDRLAAEYMLLHLLSKVHARVDEVAVGKLSLNLTCFNKESMSVFGNNLKLAMGNLIPFTERLSLTVDYLNTVSLAPKKDYNTNRLVSGLLQLTEGSHLTIDETPLQTGTLNSTGFENAQVLKSMMELQKVQYDFTYYKMEMPADVQFLILSEGKSNILPADLVLPFRPSSVDSSASGEDGEMLKAWRWYLATMKSLPHSIEPHIQKVVEDDLVAARQADRSLGSEEFSRWLTMGRLMSVSFGETCLSMEHWQMVKELERLGKERLEGNL</sequence>
<evidence type="ECO:0000256" key="2">
    <source>
        <dbReference type="ARBA" id="ARBA00023242"/>
    </source>
</evidence>
<keyword evidence="2" id="KW-0539">Nucleus</keyword>
<dbReference type="AlphaFoldDB" id="A0AAD4JBU0"/>
<dbReference type="GO" id="GO:0003682">
    <property type="term" value="F:chromatin binding"/>
    <property type="evidence" value="ECO:0007669"/>
    <property type="project" value="TreeGrafter"/>
</dbReference>
<keyword evidence="4" id="KW-1185">Reference proteome</keyword>
<dbReference type="PANTHER" id="PTHR13489">
    <property type="entry name" value="MINI-CHROMOSOME MAINTENANCE COMPLEX-BINDING PROTEIN"/>
    <property type="match status" value="1"/>
</dbReference>
<dbReference type="EMBL" id="SDAM02000091">
    <property type="protein sequence ID" value="KAH6830896.1"/>
    <property type="molecule type" value="Genomic_DNA"/>
</dbReference>
<name>A0AAD4JBU0_PERFH</name>
<comment type="caution">
    <text evidence="3">The sequence shown here is derived from an EMBL/GenBank/DDBJ whole genome shotgun (WGS) entry which is preliminary data.</text>
</comment>
<accession>A0AAD4JBU0</accession>
<evidence type="ECO:0000313" key="4">
    <source>
        <dbReference type="Proteomes" id="UP001190926"/>
    </source>
</evidence>
<evidence type="ECO:0000313" key="3">
    <source>
        <dbReference type="EMBL" id="KAH6830896.1"/>
    </source>
</evidence>
<organism evidence="3 4">
    <name type="scientific">Perilla frutescens var. hirtella</name>
    <name type="common">Perilla citriodora</name>
    <name type="synonym">Perilla setoyensis</name>
    <dbReference type="NCBI Taxonomy" id="608512"/>
    <lineage>
        <taxon>Eukaryota</taxon>
        <taxon>Viridiplantae</taxon>
        <taxon>Streptophyta</taxon>
        <taxon>Embryophyta</taxon>
        <taxon>Tracheophyta</taxon>
        <taxon>Spermatophyta</taxon>
        <taxon>Magnoliopsida</taxon>
        <taxon>eudicotyledons</taxon>
        <taxon>Gunneridae</taxon>
        <taxon>Pentapetalae</taxon>
        <taxon>asterids</taxon>
        <taxon>lamiids</taxon>
        <taxon>Lamiales</taxon>
        <taxon>Lamiaceae</taxon>
        <taxon>Nepetoideae</taxon>
        <taxon>Elsholtzieae</taxon>
        <taxon>Perilla</taxon>
    </lineage>
</organism>
<dbReference type="Pfam" id="PF09739">
    <property type="entry name" value="MCM_bind"/>
    <property type="match status" value="1"/>
</dbReference>
<dbReference type="GO" id="GO:0006261">
    <property type="term" value="P:DNA-templated DNA replication"/>
    <property type="evidence" value="ECO:0007669"/>
    <property type="project" value="TreeGrafter"/>
</dbReference>
<evidence type="ECO:0000256" key="1">
    <source>
        <dbReference type="ARBA" id="ARBA00004123"/>
    </source>
</evidence>
<proteinExistence type="predicted"/>
<dbReference type="Proteomes" id="UP001190926">
    <property type="component" value="Unassembled WGS sequence"/>
</dbReference>
<comment type="subcellular location">
    <subcellularLocation>
        <location evidence="1">Nucleus</location>
    </subcellularLocation>
</comment>
<dbReference type="PANTHER" id="PTHR13489:SF0">
    <property type="entry name" value="MINI-CHROMOSOME MAINTENANCE COMPLEX-BINDING PROTEIN"/>
    <property type="match status" value="1"/>
</dbReference>
<protein>
    <submittedName>
        <fullName evidence="3">E2F target protein 1</fullName>
    </submittedName>
</protein>
<reference evidence="3 4" key="1">
    <citation type="journal article" date="2021" name="Nat. Commun.">
        <title>Incipient diploidization of the medicinal plant Perilla within 10,000 years.</title>
        <authorList>
            <person name="Zhang Y."/>
            <person name="Shen Q."/>
            <person name="Leng L."/>
            <person name="Zhang D."/>
            <person name="Chen S."/>
            <person name="Shi Y."/>
            <person name="Ning Z."/>
            <person name="Chen S."/>
        </authorList>
    </citation>
    <scope>NUCLEOTIDE SEQUENCE [LARGE SCALE GENOMIC DNA]</scope>
    <source>
        <strain evidence="4">cv. PC099</strain>
    </source>
</reference>
<gene>
    <name evidence="3" type="ORF">C2S53_005820</name>
</gene>
<dbReference type="InterPro" id="IPR019140">
    <property type="entry name" value="MCM_complex-bd"/>
</dbReference>
<dbReference type="GO" id="GO:0005634">
    <property type="term" value="C:nucleus"/>
    <property type="evidence" value="ECO:0007669"/>
    <property type="project" value="UniProtKB-SubCell"/>
</dbReference>